<dbReference type="CDD" id="cd13143">
    <property type="entry name" value="MATE_MepA_like"/>
    <property type="match status" value="1"/>
</dbReference>
<accession>A9A7R0</accession>
<dbReference type="GO" id="GO:0015297">
    <property type="term" value="F:antiporter activity"/>
    <property type="evidence" value="ECO:0007669"/>
    <property type="project" value="InterPro"/>
</dbReference>
<dbReference type="PhylomeDB" id="A9A7R0"/>
<dbReference type="AlphaFoldDB" id="A9A7R0"/>
<organism evidence="11">
    <name type="scientific">Methanococcus maripaludis (strain C6 / ATCC BAA-1332)</name>
    <dbReference type="NCBI Taxonomy" id="444158"/>
    <lineage>
        <taxon>Archaea</taxon>
        <taxon>Methanobacteriati</taxon>
        <taxon>Methanobacteriota</taxon>
        <taxon>Methanomada group</taxon>
        <taxon>Methanococci</taxon>
        <taxon>Methanococcales</taxon>
        <taxon>Methanococcaceae</taxon>
        <taxon>Methanococcus</taxon>
    </lineage>
</organism>
<dbReference type="InterPro" id="IPR048279">
    <property type="entry name" value="MdtK-like"/>
</dbReference>
<keyword evidence="6 10" id="KW-0812">Transmembrane</keyword>
<dbReference type="EMBL" id="CP000867">
    <property type="protein sequence ID" value="ABX01008.1"/>
    <property type="molecule type" value="Genomic_DNA"/>
</dbReference>
<dbReference type="KEGG" id="mmx:MmarC6_0185"/>
<evidence type="ECO:0000256" key="5">
    <source>
        <dbReference type="ARBA" id="ARBA00022475"/>
    </source>
</evidence>
<evidence type="ECO:0000313" key="11">
    <source>
        <dbReference type="EMBL" id="ABX01008.1"/>
    </source>
</evidence>
<comment type="subcellular location">
    <subcellularLocation>
        <location evidence="1">Cell membrane</location>
        <topology evidence="1">Multi-pass membrane protein</topology>
    </subcellularLocation>
</comment>
<evidence type="ECO:0000256" key="10">
    <source>
        <dbReference type="SAM" id="Phobius"/>
    </source>
</evidence>
<proteinExistence type="inferred from homology"/>
<dbReference type="GO" id="GO:0046677">
    <property type="term" value="P:response to antibiotic"/>
    <property type="evidence" value="ECO:0007669"/>
    <property type="project" value="UniProtKB-KW"/>
</dbReference>
<dbReference type="PANTHER" id="PTHR43823">
    <property type="entry name" value="SPORULATION PROTEIN YKVU"/>
    <property type="match status" value="1"/>
</dbReference>
<feature type="transmembrane region" description="Helical" evidence="10">
    <location>
        <begin position="389"/>
        <end position="411"/>
    </location>
</feature>
<dbReference type="InterPro" id="IPR002528">
    <property type="entry name" value="MATE_fam"/>
</dbReference>
<feature type="transmembrane region" description="Helical" evidence="10">
    <location>
        <begin position="358"/>
        <end position="380"/>
    </location>
</feature>
<evidence type="ECO:0000256" key="8">
    <source>
        <dbReference type="ARBA" id="ARBA00023136"/>
    </source>
</evidence>
<dbReference type="eggNOG" id="arCOG01731">
    <property type="taxonomic scope" value="Archaea"/>
</dbReference>
<feature type="transmembrane region" description="Helical" evidence="10">
    <location>
        <begin position="166"/>
        <end position="189"/>
    </location>
</feature>
<sequence>MAYKSEFLGTEDVKTLLVKLSIPAIIGMLIMALYNVVDGFFIGRWVGTAAFTGISLIFPFQMIIMAFGVTFGIGGSSLLSRKLGEGDLDFARKAGGNAISSVLILSVLITIIGIVFMVPILNLLGTSAEVFPYAKDYYEIILYGTVFNSYLIAANNLVRAEGMAKIAMFAMVVPAIINMILDAVFIIVFNMGIKGAAIATVLSQIIGVIYIVKHQFGKNTSIKYAINDFIINLKILKETIFIGASEFAKLIISSVLLILGNNLLGAYGGDIAIAIYGVIMRIAMLLLMPVFGIVQGFQPIVGYNYGKGQLNRVSESIKLALVGTTGLCLLGFVLVMIFPEKFIQIFVTDPEVISQGVFATRIFFMFSFLIGAQMVIGGLYQSLGKAKPAFIISCARQTLFLLPALIILPIFFGLNGIWFSFPIGDLLGFTLASGIIYNDRKSLNLSLNS</sequence>
<name>A9A7R0_METM6</name>
<dbReference type="STRING" id="444158.MmarC6_0185"/>
<dbReference type="PIRSF" id="PIRSF006603">
    <property type="entry name" value="DinF"/>
    <property type="match status" value="1"/>
</dbReference>
<evidence type="ECO:0000256" key="6">
    <source>
        <dbReference type="ARBA" id="ARBA00022692"/>
    </source>
</evidence>
<dbReference type="GO" id="GO:0042910">
    <property type="term" value="F:xenobiotic transmembrane transporter activity"/>
    <property type="evidence" value="ECO:0007669"/>
    <property type="project" value="InterPro"/>
</dbReference>
<evidence type="ECO:0000256" key="9">
    <source>
        <dbReference type="ARBA" id="ARBA00023251"/>
    </source>
</evidence>
<evidence type="ECO:0000256" key="7">
    <source>
        <dbReference type="ARBA" id="ARBA00022989"/>
    </source>
</evidence>
<evidence type="ECO:0000256" key="1">
    <source>
        <dbReference type="ARBA" id="ARBA00004651"/>
    </source>
</evidence>
<dbReference type="NCBIfam" id="TIGR00797">
    <property type="entry name" value="matE"/>
    <property type="match status" value="1"/>
</dbReference>
<keyword evidence="9" id="KW-0046">Antibiotic resistance</keyword>
<dbReference type="PANTHER" id="PTHR43823:SF3">
    <property type="entry name" value="MULTIDRUG EXPORT PROTEIN MEPA"/>
    <property type="match status" value="1"/>
</dbReference>
<keyword evidence="7 10" id="KW-1133">Transmembrane helix</keyword>
<dbReference type="Pfam" id="PF01554">
    <property type="entry name" value="MatE"/>
    <property type="match status" value="2"/>
</dbReference>
<feature type="transmembrane region" description="Helical" evidence="10">
    <location>
        <begin position="49"/>
        <end position="73"/>
    </location>
</feature>
<feature type="transmembrane region" description="Helical" evidence="10">
    <location>
        <begin position="137"/>
        <end position="154"/>
    </location>
</feature>
<protein>
    <recommendedName>
        <fullName evidence="3">Multidrug export protein MepA</fullName>
    </recommendedName>
</protein>
<dbReference type="OrthoDB" id="214119at2157"/>
<comment type="similarity">
    <text evidence="2">Belongs to the multi antimicrobial extrusion (MATE) (TC 2.A.66.1) family. MepA subfamily.</text>
</comment>
<evidence type="ECO:0000256" key="2">
    <source>
        <dbReference type="ARBA" id="ARBA00008417"/>
    </source>
</evidence>
<feature type="transmembrane region" description="Helical" evidence="10">
    <location>
        <begin position="195"/>
        <end position="212"/>
    </location>
</feature>
<keyword evidence="5" id="KW-1003">Cell membrane</keyword>
<dbReference type="HOGENOM" id="CLU_012893_0_0_2"/>
<dbReference type="InterPro" id="IPR051327">
    <property type="entry name" value="MATE_MepA_subfamily"/>
</dbReference>
<keyword evidence="4" id="KW-0813">Transport</keyword>
<feature type="transmembrane region" description="Helical" evidence="10">
    <location>
        <begin position="102"/>
        <end position="125"/>
    </location>
</feature>
<feature type="transmembrane region" description="Helical" evidence="10">
    <location>
        <begin position="317"/>
        <end position="338"/>
    </location>
</feature>
<gene>
    <name evidence="11" type="ordered locus">MmarC6_0185</name>
</gene>
<evidence type="ECO:0000256" key="3">
    <source>
        <dbReference type="ARBA" id="ARBA00022106"/>
    </source>
</evidence>
<dbReference type="InterPro" id="IPR045070">
    <property type="entry name" value="MATE_MepA-like"/>
</dbReference>
<feature type="transmembrane region" description="Helical" evidence="10">
    <location>
        <begin position="240"/>
        <end position="259"/>
    </location>
</feature>
<feature type="transmembrane region" description="Helical" evidence="10">
    <location>
        <begin position="271"/>
        <end position="297"/>
    </location>
</feature>
<evidence type="ECO:0000256" key="4">
    <source>
        <dbReference type="ARBA" id="ARBA00022448"/>
    </source>
</evidence>
<reference evidence="11" key="1">
    <citation type="submission" date="2007-10" db="EMBL/GenBank/DDBJ databases">
        <title>Complete sequence of Methanococcus maripaludis C6.</title>
        <authorList>
            <consortium name="US DOE Joint Genome Institute"/>
            <person name="Copeland A."/>
            <person name="Lucas S."/>
            <person name="Lapidus A."/>
            <person name="Barry K."/>
            <person name="Glavina del Rio T."/>
            <person name="Dalin E."/>
            <person name="Tice H."/>
            <person name="Pitluck S."/>
            <person name="Clum A."/>
            <person name="Schmutz J."/>
            <person name="Larimer F."/>
            <person name="Land M."/>
            <person name="Hauser L."/>
            <person name="Kyrpides N."/>
            <person name="Mikhailova N."/>
            <person name="Sieprawska-Lupa M."/>
            <person name="Whitman W.B."/>
            <person name="Richardson P."/>
        </authorList>
    </citation>
    <scope>NUCLEOTIDE SEQUENCE [LARGE SCALE GENOMIC DNA]</scope>
    <source>
        <strain evidence="11">C6</strain>
    </source>
</reference>
<keyword evidence="8 10" id="KW-0472">Membrane</keyword>
<dbReference type="GO" id="GO:0005886">
    <property type="term" value="C:plasma membrane"/>
    <property type="evidence" value="ECO:0007669"/>
    <property type="project" value="UniProtKB-SubCell"/>
</dbReference>
<feature type="transmembrane region" description="Helical" evidence="10">
    <location>
        <begin position="16"/>
        <end position="37"/>
    </location>
</feature>